<dbReference type="InterPro" id="IPR016186">
    <property type="entry name" value="C-type_lectin-like/link_sf"/>
</dbReference>
<name>A0AAE1A3S4_9GAST</name>
<dbReference type="InterPro" id="IPR016187">
    <property type="entry name" value="CTDL_fold"/>
</dbReference>
<dbReference type="SMART" id="SM00034">
    <property type="entry name" value="CLECT"/>
    <property type="match status" value="1"/>
</dbReference>
<proteinExistence type="predicted"/>
<gene>
    <name evidence="2" type="ORF">RRG08_062014</name>
</gene>
<evidence type="ECO:0000313" key="3">
    <source>
        <dbReference type="Proteomes" id="UP001283361"/>
    </source>
</evidence>
<evidence type="ECO:0000259" key="1">
    <source>
        <dbReference type="PROSITE" id="PS50041"/>
    </source>
</evidence>
<organism evidence="2 3">
    <name type="scientific">Elysia crispata</name>
    <name type="common">lettuce slug</name>
    <dbReference type="NCBI Taxonomy" id="231223"/>
    <lineage>
        <taxon>Eukaryota</taxon>
        <taxon>Metazoa</taxon>
        <taxon>Spiralia</taxon>
        <taxon>Lophotrochozoa</taxon>
        <taxon>Mollusca</taxon>
        <taxon>Gastropoda</taxon>
        <taxon>Heterobranchia</taxon>
        <taxon>Euthyneura</taxon>
        <taxon>Panpulmonata</taxon>
        <taxon>Sacoglossa</taxon>
        <taxon>Placobranchoidea</taxon>
        <taxon>Plakobranchidae</taxon>
        <taxon>Elysia</taxon>
    </lineage>
</organism>
<dbReference type="PANTHER" id="PTHR22803">
    <property type="entry name" value="MANNOSE, PHOSPHOLIPASE, LECTIN RECEPTOR RELATED"/>
    <property type="match status" value="1"/>
</dbReference>
<dbReference type="EMBL" id="JAWDGP010002732">
    <property type="protein sequence ID" value="KAK3780393.1"/>
    <property type="molecule type" value="Genomic_DNA"/>
</dbReference>
<dbReference type="Pfam" id="PF00059">
    <property type="entry name" value="Lectin_C"/>
    <property type="match status" value="2"/>
</dbReference>
<dbReference type="Gene3D" id="3.10.100.10">
    <property type="entry name" value="Mannose-Binding Protein A, subunit A"/>
    <property type="match status" value="2"/>
</dbReference>
<sequence>MVPGQSSLSNSWRRFSPNAGMIQFVFERIIFGEEYYWLGLHRHSDGVFRWLDDDTKTNYTYWEKRIEPKKWEDNDVGAGILTHDGGRWKDREKDNTQGYVCEKAVDCCSGQWKKSRYSGTCIKVFGESKSWDRARRACRSHGGDLVRILNAGMNQFIHELIKLDGSRFYWIGLHVHPKGEFRWLDDDTKANYTTWAAGQPDSWGRETAAQMRNLGRGRWYNFKKGWDFKGYICERPAVIFQRLTNTRNGSGYYVDISTSKEPEALYHQALADISLTSS</sequence>
<feature type="domain" description="C-type lectin" evidence="1">
    <location>
        <begin position="117"/>
        <end position="219"/>
    </location>
</feature>
<protein>
    <recommendedName>
        <fullName evidence="1">C-type lectin domain-containing protein</fullName>
    </recommendedName>
</protein>
<dbReference type="PROSITE" id="PS50041">
    <property type="entry name" value="C_TYPE_LECTIN_2"/>
    <property type="match status" value="2"/>
</dbReference>
<dbReference type="SUPFAM" id="SSF56436">
    <property type="entry name" value="C-type lectin-like"/>
    <property type="match status" value="2"/>
</dbReference>
<accession>A0AAE1A3S4</accession>
<dbReference type="CDD" id="cd00037">
    <property type="entry name" value="CLECT"/>
    <property type="match status" value="2"/>
</dbReference>
<keyword evidence="3" id="KW-1185">Reference proteome</keyword>
<dbReference type="InterPro" id="IPR001304">
    <property type="entry name" value="C-type_lectin-like"/>
</dbReference>
<dbReference type="AlphaFoldDB" id="A0AAE1A3S4"/>
<reference evidence="2" key="1">
    <citation type="journal article" date="2023" name="G3 (Bethesda)">
        <title>A reference genome for the long-term kleptoplast-retaining sea slug Elysia crispata morphotype clarki.</title>
        <authorList>
            <person name="Eastman K.E."/>
            <person name="Pendleton A.L."/>
            <person name="Shaikh M.A."/>
            <person name="Suttiyut T."/>
            <person name="Ogas R."/>
            <person name="Tomko P."/>
            <person name="Gavelis G."/>
            <person name="Widhalm J.R."/>
            <person name="Wisecaver J.H."/>
        </authorList>
    </citation>
    <scope>NUCLEOTIDE SEQUENCE</scope>
    <source>
        <strain evidence="2">ECLA1</strain>
    </source>
</reference>
<evidence type="ECO:0000313" key="2">
    <source>
        <dbReference type="EMBL" id="KAK3780393.1"/>
    </source>
</evidence>
<dbReference type="InterPro" id="IPR050111">
    <property type="entry name" value="C-type_lectin/snaclec_domain"/>
</dbReference>
<dbReference type="Proteomes" id="UP001283361">
    <property type="component" value="Unassembled WGS sequence"/>
</dbReference>
<comment type="caution">
    <text evidence="2">The sequence shown here is derived from an EMBL/GenBank/DDBJ whole genome shotgun (WGS) entry which is preliminary data.</text>
</comment>
<feature type="domain" description="C-type lectin" evidence="1">
    <location>
        <begin position="23"/>
        <end position="102"/>
    </location>
</feature>